<protein>
    <submittedName>
        <fullName evidence="5">Acetyltransferase (GNAT) family protein</fullName>
    </submittedName>
</protein>
<dbReference type="RefSeq" id="WP_086046924.1">
    <property type="nucleotide sequence ID" value="NZ_CP017889.1"/>
</dbReference>
<proteinExistence type="inferred from homology"/>
<reference evidence="5" key="1">
    <citation type="submission" date="2016-10" db="EMBL/GenBank/DDBJ databases">
        <title>The High Quality Genome of Vibrio alginolyticus K01M1.</title>
        <authorList>
            <person name="Wendling C."/>
            <person name="Chibani C.M."/>
            <person name="Hertel R."/>
            <person name="Sproer C."/>
            <person name="Bunk B."/>
            <person name="Overmann J."/>
            <person name="Roth O."/>
            <person name="Liesegang H."/>
        </authorList>
    </citation>
    <scope>NUCLEOTIDE SEQUENCE</scope>
    <source>
        <strain evidence="5">K05K4</strain>
    </source>
</reference>
<evidence type="ECO:0000256" key="1">
    <source>
        <dbReference type="ARBA" id="ARBA00022679"/>
    </source>
</evidence>
<dbReference type="SUPFAM" id="SSF55729">
    <property type="entry name" value="Acyl-CoA N-acyltransferases (Nat)"/>
    <property type="match status" value="1"/>
</dbReference>
<dbReference type="InterPro" id="IPR051531">
    <property type="entry name" value="N-acetyltransferase"/>
</dbReference>
<dbReference type="AlphaFoldDB" id="A0A1W6UM00"/>
<dbReference type="Gene3D" id="3.40.630.30">
    <property type="match status" value="1"/>
</dbReference>
<feature type="domain" description="N-acetyltransferase" evidence="4">
    <location>
        <begin position="9"/>
        <end position="174"/>
    </location>
</feature>
<dbReference type="PANTHER" id="PTHR43792">
    <property type="entry name" value="GNAT FAMILY, PUTATIVE (AFU_ORTHOLOGUE AFUA_3G00765)-RELATED-RELATED"/>
    <property type="match status" value="1"/>
</dbReference>
<dbReference type="InterPro" id="IPR000182">
    <property type="entry name" value="GNAT_dom"/>
</dbReference>
<keyword evidence="2" id="KW-0012">Acyltransferase</keyword>
<gene>
    <name evidence="5" type="ORF">K05K4_20620</name>
</gene>
<evidence type="ECO:0000256" key="3">
    <source>
        <dbReference type="ARBA" id="ARBA00038502"/>
    </source>
</evidence>
<name>A0A1W6UM00_VIBAL</name>
<organism evidence="5">
    <name type="scientific">Vibrio alginolyticus</name>
    <dbReference type="NCBI Taxonomy" id="663"/>
    <lineage>
        <taxon>Bacteria</taxon>
        <taxon>Pseudomonadati</taxon>
        <taxon>Pseudomonadota</taxon>
        <taxon>Gammaproteobacteria</taxon>
        <taxon>Vibrionales</taxon>
        <taxon>Vibrionaceae</taxon>
        <taxon>Vibrio</taxon>
    </lineage>
</organism>
<dbReference type="GO" id="GO:0016747">
    <property type="term" value="F:acyltransferase activity, transferring groups other than amino-acyl groups"/>
    <property type="evidence" value="ECO:0007669"/>
    <property type="project" value="InterPro"/>
</dbReference>
<dbReference type="InterPro" id="IPR016181">
    <property type="entry name" value="Acyl_CoA_acyltransferase"/>
</dbReference>
<sequence>MMRVESQQVAIRYLKTTDAAPLFENYLGDEKACRFLNRQAHQNVNQTLEAIERWCAQYDQKSPNLLVFAIEELTSQTPIGCLVLIPEQDSSEIHFGISARYRGKGYATQACKLGVVYLQSLGITRIRTAPHIGNHANIRVLEKCGFISQGILKAHAVFPALGREAQDCMDMRLEDIEQRHFAHCSE</sequence>
<accession>A0A1W6UM00</accession>
<comment type="similarity">
    <text evidence="3">Belongs to the acetyltransferase family. RimJ subfamily.</text>
</comment>
<evidence type="ECO:0000313" key="5">
    <source>
        <dbReference type="EMBL" id="ARP18892.1"/>
    </source>
</evidence>
<keyword evidence="1 5" id="KW-0808">Transferase</keyword>
<dbReference type="PANTHER" id="PTHR43792:SF8">
    <property type="entry name" value="[RIBOSOMAL PROTEIN US5]-ALANINE N-ACETYLTRANSFERASE"/>
    <property type="match status" value="1"/>
</dbReference>
<dbReference type="Pfam" id="PF13302">
    <property type="entry name" value="Acetyltransf_3"/>
    <property type="match status" value="1"/>
</dbReference>
<dbReference type="PROSITE" id="PS51186">
    <property type="entry name" value="GNAT"/>
    <property type="match status" value="1"/>
</dbReference>
<evidence type="ECO:0000256" key="2">
    <source>
        <dbReference type="ARBA" id="ARBA00023315"/>
    </source>
</evidence>
<dbReference type="CDD" id="cd04301">
    <property type="entry name" value="NAT_SF"/>
    <property type="match status" value="1"/>
</dbReference>
<evidence type="ECO:0000259" key="4">
    <source>
        <dbReference type="PROSITE" id="PS51186"/>
    </source>
</evidence>
<dbReference type="EMBL" id="CP017902">
    <property type="protein sequence ID" value="ARP18892.1"/>
    <property type="molecule type" value="Genomic_DNA"/>
</dbReference>